<evidence type="ECO:0000313" key="2">
    <source>
        <dbReference type="EMBL" id="CPA94702.1"/>
    </source>
</evidence>
<evidence type="ECO:0000313" key="3">
    <source>
        <dbReference type="Proteomes" id="UP000039021"/>
    </source>
</evidence>
<feature type="region of interest" description="Disordered" evidence="1">
    <location>
        <begin position="24"/>
        <end position="57"/>
    </location>
</feature>
<sequence>MSRIRRSCSSSRCDTVAQRYMLGRTEGSMRSRVPAVSSRSNRSSVEVAAPMASRVAP</sequence>
<dbReference type="EMBL" id="CSBK01003472">
    <property type="protein sequence ID" value="CPA94702.1"/>
    <property type="molecule type" value="Genomic_DNA"/>
</dbReference>
<dbReference type="AlphaFoldDB" id="A0A916PD46"/>
<accession>A0A916PD46</accession>
<protein>
    <submittedName>
        <fullName evidence="2">Uncharacterized protein</fullName>
    </submittedName>
</protein>
<dbReference type="Proteomes" id="UP000039021">
    <property type="component" value="Unassembled WGS sequence"/>
</dbReference>
<feature type="compositionally biased region" description="Low complexity" evidence="1">
    <location>
        <begin position="28"/>
        <end position="49"/>
    </location>
</feature>
<proteinExistence type="predicted"/>
<gene>
    <name evidence="2" type="ORF">ERS007739_04966</name>
</gene>
<evidence type="ECO:0000256" key="1">
    <source>
        <dbReference type="SAM" id="MobiDB-lite"/>
    </source>
</evidence>
<organism evidence="2 3">
    <name type="scientific">Mycobacterium tuberculosis</name>
    <dbReference type="NCBI Taxonomy" id="1773"/>
    <lineage>
        <taxon>Bacteria</taxon>
        <taxon>Bacillati</taxon>
        <taxon>Actinomycetota</taxon>
        <taxon>Actinomycetes</taxon>
        <taxon>Mycobacteriales</taxon>
        <taxon>Mycobacteriaceae</taxon>
        <taxon>Mycobacterium</taxon>
        <taxon>Mycobacterium tuberculosis complex</taxon>
    </lineage>
</organism>
<comment type="caution">
    <text evidence="2">The sequence shown here is derived from an EMBL/GenBank/DDBJ whole genome shotgun (WGS) entry which is preliminary data.</text>
</comment>
<reference evidence="3" key="1">
    <citation type="submission" date="2015-03" db="EMBL/GenBank/DDBJ databases">
        <authorList>
            <consortium name="Pathogen Informatics"/>
        </authorList>
    </citation>
    <scope>NUCLEOTIDE SEQUENCE [LARGE SCALE GENOMIC DNA]</scope>
    <source>
        <strain evidence="3">N09902308</strain>
    </source>
</reference>
<name>A0A916PD46_MYCTX</name>